<dbReference type="EMBL" id="UHDK01000001">
    <property type="protein sequence ID" value="SUM32572.1"/>
    <property type="molecule type" value="Genomic_DNA"/>
</dbReference>
<proteinExistence type="predicted"/>
<accession>A0A380FEA6</accession>
<reference evidence="3 4" key="1">
    <citation type="submission" date="2018-06" db="EMBL/GenBank/DDBJ databases">
        <authorList>
            <consortium name="Pathogen Informatics"/>
            <person name="Doyle S."/>
        </authorList>
    </citation>
    <scope>NUCLEOTIDE SEQUENCE [LARGE SCALE GENOMIC DNA]</scope>
    <source>
        <strain evidence="3 4">NCTC12195</strain>
    </source>
</reference>
<keyword evidence="1" id="KW-0227">DNA damage</keyword>
<dbReference type="InterPro" id="IPR038476">
    <property type="entry name" value="UvrC_RNase_H_dom_sf"/>
</dbReference>
<keyword evidence="1" id="KW-0742">SOS response</keyword>
<dbReference type="PROSITE" id="PS50165">
    <property type="entry name" value="UVRC"/>
    <property type="match status" value="1"/>
</dbReference>
<feature type="domain" description="UvrC family homology region profile" evidence="2">
    <location>
        <begin position="1"/>
        <end position="94"/>
    </location>
</feature>
<evidence type="ECO:0000256" key="1">
    <source>
        <dbReference type="ARBA" id="ARBA00023236"/>
    </source>
</evidence>
<dbReference type="STRING" id="1293.SH09_07215"/>
<dbReference type="Proteomes" id="UP000255277">
    <property type="component" value="Unassembled WGS sequence"/>
</dbReference>
<dbReference type="PANTHER" id="PTHR30562">
    <property type="entry name" value="UVRC/OXIDOREDUCTASE"/>
    <property type="match status" value="1"/>
</dbReference>
<dbReference type="GO" id="GO:0009380">
    <property type="term" value="C:excinuclease repair complex"/>
    <property type="evidence" value="ECO:0007669"/>
    <property type="project" value="TreeGrafter"/>
</dbReference>
<dbReference type="Gene3D" id="1.10.150.20">
    <property type="entry name" value="5' to 3' exonuclease, C-terminal subdomain"/>
    <property type="match status" value="1"/>
</dbReference>
<protein>
    <submittedName>
        <fullName evidence="3">Excinuclease ABC subunit C</fullName>
    </submittedName>
</protein>
<dbReference type="Gene3D" id="3.30.420.340">
    <property type="entry name" value="UvrC, RNAse H endonuclease domain"/>
    <property type="match status" value="1"/>
</dbReference>
<evidence type="ECO:0000313" key="3">
    <source>
        <dbReference type="EMBL" id="SUM32572.1"/>
    </source>
</evidence>
<dbReference type="InterPro" id="IPR001162">
    <property type="entry name" value="UvrC_RNase_H_dom"/>
</dbReference>
<evidence type="ECO:0000259" key="2">
    <source>
        <dbReference type="PROSITE" id="PS50165"/>
    </source>
</evidence>
<dbReference type="InterPro" id="IPR010994">
    <property type="entry name" value="RuvA_2-like"/>
</dbReference>
<dbReference type="Pfam" id="PF14520">
    <property type="entry name" value="HHH_5"/>
    <property type="match status" value="1"/>
</dbReference>
<dbReference type="PANTHER" id="PTHR30562:SF1">
    <property type="entry name" value="UVRABC SYSTEM PROTEIN C"/>
    <property type="match status" value="1"/>
</dbReference>
<sequence length="220" mass="24716">MGIQTPIRIEAFDNSNIQGVDPVSAMVSFIDGKPNKKGYRKYKIKTVEGPDDYKSMREVVRRRYTRVLNEGTPLPDLIIVDGGKGHMNGVIDVLENELGLDIPVAGLQKNDKHQTSELLYGEQANIIPLKKNSQAFYLLHRIQDEVHRFAITFHRQTRQKTGLQSVLDTVEGIGSKRKTKLLRTFGSIKKMKEASVEELQAAGLPVNVAQNLHQALDDKK</sequence>
<dbReference type="SUPFAM" id="SSF47781">
    <property type="entry name" value="RuvA domain 2-like"/>
    <property type="match status" value="1"/>
</dbReference>
<dbReference type="InterPro" id="IPR050066">
    <property type="entry name" value="UvrABC_protein_C"/>
</dbReference>
<dbReference type="AlphaFoldDB" id="A0A380FEA6"/>
<dbReference type="FunFam" id="3.30.420.340:FF:000002">
    <property type="entry name" value="UvrABC system protein C"/>
    <property type="match status" value="1"/>
</dbReference>
<evidence type="ECO:0000313" key="4">
    <source>
        <dbReference type="Proteomes" id="UP000255277"/>
    </source>
</evidence>
<dbReference type="Pfam" id="PF08459">
    <property type="entry name" value="UvrC_RNaseH_dom"/>
    <property type="match status" value="1"/>
</dbReference>
<gene>
    <name evidence="3" type="primary">uvrC_4</name>
    <name evidence="3" type="ORF">NCTC12195_02018</name>
</gene>
<organism evidence="3 4">
    <name type="scientific">Staphylococcus gallinarum</name>
    <dbReference type="NCBI Taxonomy" id="1293"/>
    <lineage>
        <taxon>Bacteria</taxon>
        <taxon>Bacillati</taxon>
        <taxon>Bacillota</taxon>
        <taxon>Bacilli</taxon>
        <taxon>Bacillales</taxon>
        <taxon>Staphylococcaceae</taxon>
        <taxon>Staphylococcus</taxon>
    </lineage>
</organism>
<name>A0A380FEA6_STAGA</name>
<dbReference type="GO" id="GO:0009432">
    <property type="term" value="P:SOS response"/>
    <property type="evidence" value="ECO:0007669"/>
    <property type="project" value="UniProtKB-KW"/>
</dbReference>
<dbReference type="GO" id="GO:0009381">
    <property type="term" value="F:excinuclease ABC activity"/>
    <property type="evidence" value="ECO:0007669"/>
    <property type="project" value="InterPro"/>
</dbReference>